<evidence type="ECO:0000313" key="11">
    <source>
        <dbReference type="EMBL" id="GIX80050.1"/>
    </source>
</evidence>
<dbReference type="Proteomes" id="UP001054945">
    <property type="component" value="Unassembled WGS sequence"/>
</dbReference>
<evidence type="ECO:0000256" key="7">
    <source>
        <dbReference type="ARBA" id="ARBA00023170"/>
    </source>
</evidence>
<evidence type="ECO:0000256" key="9">
    <source>
        <dbReference type="SAM" id="MobiDB-lite"/>
    </source>
</evidence>
<gene>
    <name evidence="11" type="ORF">CEXT_610711</name>
</gene>
<reference evidence="11 12" key="1">
    <citation type="submission" date="2021-06" db="EMBL/GenBank/DDBJ databases">
        <title>Caerostris extrusa draft genome.</title>
        <authorList>
            <person name="Kono N."/>
            <person name="Arakawa K."/>
        </authorList>
    </citation>
    <scope>NUCLEOTIDE SEQUENCE [LARGE SCALE GENOMIC DNA]</scope>
</reference>
<sequence length="170" mass="19666">MQTIWIEDYDDWKRIVEAIEIHEASKNHLDCLVYEQWLLYGTLDEAQELIRSIRRGIVYSCIAGTGNCVVDKARRNWCPFCRLQKCFRVNMNRNAVQEERGPRNSKKVTKESLEGANNRSETEPASRNSHGVNRSVKTYSGNEAPVSAFRPVFQNPGFRRFHLFLSILAT</sequence>
<keyword evidence="8" id="KW-0539">Nucleus</keyword>
<dbReference type="InterPro" id="IPR050274">
    <property type="entry name" value="Nuclear_hormone_rcpt_NR2"/>
</dbReference>
<feature type="compositionally biased region" description="Polar residues" evidence="9">
    <location>
        <begin position="115"/>
        <end position="137"/>
    </location>
</feature>
<keyword evidence="3" id="KW-0862">Zinc</keyword>
<evidence type="ECO:0000256" key="6">
    <source>
        <dbReference type="ARBA" id="ARBA00023163"/>
    </source>
</evidence>
<protein>
    <recommendedName>
        <fullName evidence="10">Nuclear receptor domain-containing protein</fullName>
    </recommendedName>
</protein>
<dbReference type="GO" id="GO:0008270">
    <property type="term" value="F:zinc ion binding"/>
    <property type="evidence" value="ECO:0007669"/>
    <property type="project" value="UniProtKB-KW"/>
</dbReference>
<organism evidence="11 12">
    <name type="scientific">Caerostris extrusa</name>
    <name type="common">Bark spider</name>
    <name type="synonym">Caerostris bankana</name>
    <dbReference type="NCBI Taxonomy" id="172846"/>
    <lineage>
        <taxon>Eukaryota</taxon>
        <taxon>Metazoa</taxon>
        <taxon>Ecdysozoa</taxon>
        <taxon>Arthropoda</taxon>
        <taxon>Chelicerata</taxon>
        <taxon>Arachnida</taxon>
        <taxon>Araneae</taxon>
        <taxon>Araneomorphae</taxon>
        <taxon>Entelegynae</taxon>
        <taxon>Araneoidea</taxon>
        <taxon>Araneidae</taxon>
        <taxon>Caerostris</taxon>
    </lineage>
</organism>
<dbReference type="PANTHER" id="PTHR24083">
    <property type="entry name" value="NUCLEAR HORMONE RECEPTOR"/>
    <property type="match status" value="1"/>
</dbReference>
<evidence type="ECO:0000256" key="3">
    <source>
        <dbReference type="ARBA" id="ARBA00022833"/>
    </source>
</evidence>
<feature type="region of interest" description="Disordered" evidence="9">
    <location>
        <begin position="97"/>
        <end position="137"/>
    </location>
</feature>
<keyword evidence="6" id="KW-0804">Transcription</keyword>
<dbReference type="SUPFAM" id="SSF57716">
    <property type="entry name" value="Glucocorticoid receptor-like (DNA-binding domain)"/>
    <property type="match status" value="1"/>
</dbReference>
<evidence type="ECO:0000313" key="12">
    <source>
        <dbReference type="Proteomes" id="UP001054945"/>
    </source>
</evidence>
<accession>A0AAV4N5E3</accession>
<keyword evidence="12" id="KW-1185">Reference proteome</keyword>
<keyword evidence="4" id="KW-0805">Transcription regulation</keyword>
<evidence type="ECO:0000256" key="8">
    <source>
        <dbReference type="ARBA" id="ARBA00023242"/>
    </source>
</evidence>
<comment type="caution">
    <text evidence="11">The sequence shown here is derived from an EMBL/GenBank/DDBJ whole genome shotgun (WGS) entry which is preliminary data.</text>
</comment>
<dbReference type="InterPro" id="IPR013088">
    <property type="entry name" value="Znf_NHR/GATA"/>
</dbReference>
<dbReference type="Pfam" id="PF00105">
    <property type="entry name" value="zf-C4"/>
    <property type="match status" value="1"/>
</dbReference>
<keyword evidence="7" id="KW-0675">Receptor</keyword>
<evidence type="ECO:0000256" key="1">
    <source>
        <dbReference type="ARBA" id="ARBA00022723"/>
    </source>
</evidence>
<dbReference type="SMART" id="SM00399">
    <property type="entry name" value="ZnF_C4"/>
    <property type="match status" value="1"/>
</dbReference>
<evidence type="ECO:0000259" key="10">
    <source>
        <dbReference type="PROSITE" id="PS51030"/>
    </source>
</evidence>
<feature type="domain" description="Nuclear receptor" evidence="10">
    <location>
        <begin position="51"/>
        <end position="98"/>
    </location>
</feature>
<dbReference type="AlphaFoldDB" id="A0AAV4N5E3"/>
<dbReference type="GO" id="GO:0043565">
    <property type="term" value="F:sequence-specific DNA binding"/>
    <property type="evidence" value="ECO:0007669"/>
    <property type="project" value="InterPro"/>
</dbReference>
<keyword evidence="2" id="KW-0863">Zinc-finger</keyword>
<evidence type="ECO:0000256" key="2">
    <source>
        <dbReference type="ARBA" id="ARBA00022771"/>
    </source>
</evidence>
<dbReference type="Gene3D" id="3.30.50.10">
    <property type="entry name" value="Erythroid Transcription Factor GATA-1, subunit A"/>
    <property type="match status" value="1"/>
</dbReference>
<dbReference type="GO" id="GO:0003700">
    <property type="term" value="F:DNA-binding transcription factor activity"/>
    <property type="evidence" value="ECO:0007669"/>
    <property type="project" value="InterPro"/>
</dbReference>
<evidence type="ECO:0000256" key="5">
    <source>
        <dbReference type="ARBA" id="ARBA00023125"/>
    </source>
</evidence>
<feature type="compositionally biased region" description="Basic and acidic residues" evidence="9">
    <location>
        <begin position="97"/>
        <end position="113"/>
    </location>
</feature>
<evidence type="ECO:0000256" key="4">
    <source>
        <dbReference type="ARBA" id="ARBA00023015"/>
    </source>
</evidence>
<dbReference type="PROSITE" id="PS51030">
    <property type="entry name" value="NUCLEAR_REC_DBD_2"/>
    <property type="match status" value="1"/>
</dbReference>
<dbReference type="InterPro" id="IPR001628">
    <property type="entry name" value="Znf_hrmn_rcpt"/>
</dbReference>
<proteinExistence type="predicted"/>
<keyword evidence="5" id="KW-0238">DNA-binding</keyword>
<dbReference type="EMBL" id="BPLR01002996">
    <property type="protein sequence ID" value="GIX80050.1"/>
    <property type="molecule type" value="Genomic_DNA"/>
</dbReference>
<name>A0AAV4N5E3_CAEEX</name>
<keyword evidence="1" id="KW-0479">Metal-binding</keyword>